<keyword evidence="3 4" id="KW-0378">Hydrolase</keyword>
<dbReference type="PANTHER" id="PTHR30457:SF0">
    <property type="entry name" value="PHOSPHATASE, PUTATIVE (AFU_ORTHOLOGUE AFUA_4G01070)-RELATED"/>
    <property type="match status" value="1"/>
</dbReference>
<keyword evidence="4" id="KW-0963">Cytoplasm</keyword>
<dbReference type="PANTHER" id="PTHR30457">
    <property type="entry name" value="5'-NUCLEOTIDASE SURE"/>
    <property type="match status" value="1"/>
</dbReference>
<keyword evidence="7" id="KW-1185">Reference proteome</keyword>
<dbReference type="InterPro" id="IPR036523">
    <property type="entry name" value="SurE-like_sf"/>
</dbReference>
<dbReference type="PATRIC" id="fig|1227482.3.peg.2539"/>
<dbReference type="Gene3D" id="3.40.1210.10">
    <property type="entry name" value="Survival protein SurE-like phosphatase/nucleotidase"/>
    <property type="match status" value="1"/>
</dbReference>
<name>M0NQ35_9EURY</name>
<comment type="caution">
    <text evidence="6">The sequence shown here is derived from an EMBL/GenBank/DDBJ whole genome shotgun (WGS) entry which is preliminary data.</text>
</comment>
<dbReference type="SUPFAM" id="SSF64167">
    <property type="entry name" value="SurE-like"/>
    <property type="match status" value="1"/>
</dbReference>
<accession>M0NQ35</accession>
<dbReference type="EC" id="3.1.3.5" evidence="4"/>
<reference evidence="6 7" key="1">
    <citation type="journal article" date="2014" name="PLoS Genet.">
        <title>Phylogenetically driven sequencing of extremely halophilic archaea reveals strategies for static and dynamic osmo-response.</title>
        <authorList>
            <person name="Becker E.A."/>
            <person name="Seitzer P.M."/>
            <person name="Tritt A."/>
            <person name="Larsen D."/>
            <person name="Krusor M."/>
            <person name="Yao A.I."/>
            <person name="Wu D."/>
            <person name="Madern D."/>
            <person name="Eisen J.A."/>
            <person name="Darling A.E."/>
            <person name="Facciotti M.T."/>
        </authorList>
    </citation>
    <scope>NUCLEOTIDE SEQUENCE [LARGE SCALE GENOMIC DNA]</scope>
    <source>
        <strain evidence="6 7">DSM 21995</strain>
    </source>
</reference>
<evidence type="ECO:0000256" key="1">
    <source>
        <dbReference type="ARBA" id="ARBA00011062"/>
    </source>
</evidence>
<dbReference type="InterPro" id="IPR030048">
    <property type="entry name" value="SurE"/>
</dbReference>
<dbReference type="NCBIfam" id="TIGR00087">
    <property type="entry name" value="surE"/>
    <property type="match status" value="1"/>
</dbReference>
<dbReference type="Pfam" id="PF01975">
    <property type="entry name" value="SurE"/>
    <property type="match status" value="1"/>
</dbReference>
<dbReference type="GO" id="GO:0000166">
    <property type="term" value="F:nucleotide binding"/>
    <property type="evidence" value="ECO:0007669"/>
    <property type="project" value="UniProtKB-KW"/>
</dbReference>
<dbReference type="GO" id="GO:0008253">
    <property type="term" value="F:5'-nucleotidase activity"/>
    <property type="evidence" value="ECO:0007669"/>
    <property type="project" value="UniProtKB-UniRule"/>
</dbReference>
<evidence type="ECO:0000313" key="7">
    <source>
        <dbReference type="Proteomes" id="UP000011650"/>
    </source>
</evidence>
<feature type="binding site" evidence="4">
    <location>
        <position position="152"/>
    </location>
    <ligand>
        <name>a divalent metal cation</name>
        <dbReference type="ChEBI" id="CHEBI:60240"/>
    </ligand>
</feature>
<dbReference type="InterPro" id="IPR002828">
    <property type="entry name" value="SurE-like_Pase/nucleotidase"/>
</dbReference>
<evidence type="ECO:0000256" key="4">
    <source>
        <dbReference type="HAMAP-Rule" id="MF_00060"/>
    </source>
</evidence>
<dbReference type="Proteomes" id="UP000011650">
    <property type="component" value="Unassembled WGS sequence"/>
</dbReference>
<organism evidence="6 7">
    <name type="scientific">Halorubrum lipolyticum DSM 21995</name>
    <dbReference type="NCBI Taxonomy" id="1227482"/>
    <lineage>
        <taxon>Archaea</taxon>
        <taxon>Methanobacteriati</taxon>
        <taxon>Methanobacteriota</taxon>
        <taxon>Stenosarchaea group</taxon>
        <taxon>Halobacteria</taxon>
        <taxon>Halobacteriales</taxon>
        <taxon>Haloferacaceae</taxon>
        <taxon>Halorubrum</taxon>
    </lineage>
</organism>
<feature type="binding site" evidence="4">
    <location>
        <position position="71"/>
    </location>
    <ligand>
        <name>a divalent metal cation</name>
        <dbReference type="ChEBI" id="CHEBI:60240"/>
    </ligand>
</feature>
<keyword evidence="2 4" id="KW-0479">Metal-binding</keyword>
<feature type="domain" description="Survival protein SurE-like phosphatase/nucleotidase" evidence="5">
    <location>
        <begin position="65"/>
        <end position="258"/>
    </location>
</feature>
<dbReference type="STRING" id="1227482.C469_12563"/>
<comment type="catalytic activity">
    <reaction evidence="4">
        <text>a ribonucleoside 5'-phosphate + H2O = a ribonucleoside + phosphate</text>
        <dbReference type="Rhea" id="RHEA:12484"/>
        <dbReference type="ChEBI" id="CHEBI:15377"/>
        <dbReference type="ChEBI" id="CHEBI:18254"/>
        <dbReference type="ChEBI" id="CHEBI:43474"/>
        <dbReference type="ChEBI" id="CHEBI:58043"/>
        <dbReference type="EC" id="3.1.3.5"/>
    </reaction>
</comment>
<gene>
    <name evidence="4" type="primary">surE</name>
    <name evidence="6" type="ORF">C469_12563</name>
</gene>
<evidence type="ECO:0000256" key="2">
    <source>
        <dbReference type="ARBA" id="ARBA00022723"/>
    </source>
</evidence>
<keyword evidence="4" id="KW-0547">Nucleotide-binding</keyword>
<dbReference type="HAMAP" id="MF_00060">
    <property type="entry name" value="SurE"/>
    <property type="match status" value="1"/>
</dbReference>
<protein>
    <recommendedName>
        <fullName evidence="4">5'-nucleotidase SurE</fullName>
        <ecNumber evidence="4">3.1.3.5</ecNumber>
    </recommendedName>
    <alternativeName>
        <fullName evidence="4">Nucleoside 5'-monophosphate phosphohydrolase</fullName>
    </alternativeName>
</protein>
<evidence type="ECO:0000259" key="5">
    <source>
        <dbReference type="Pfam" id="PF01975"/>
    </source>
</evidence>
<dbReference type="AlphaFoldDB" id="M0NQ35"/>
<evidence type="ECO:0000313" key="6">
    <source>
        <dbReference type="EMBL" id="EMA58765.1"/>
    </source>
</evidence>
<evidence type="ECO:0000256" key="3">
    <source>
        <dbReference type="ARBA" id="ARBA00022801"/>
    </source>
</evidence>
<sequence length="362" mass="37977">MPPLTATEYHPPDACRFPRRILTFRFSSVLRPFLVCFLPISFPVPSATGDVFPRPLAVTPMTTEILLTNDDGIDAVGIRALADALSRDYDVTVVAPASNQSGVGGARSWWDTTVEYTETDAGYAVEGTPADCVAVADVALGLDPDAVVSGCNHGPNIGAHILGQSGTVGAAMEASFLGTPAIAVSLYDRGNLPVPPTLDNGDFAVAGEVVADLLDRAEGGSDGDGDADLSLPFGADVLNVNVPAADDEAAEAPTYRLTEPARGFDVIEFHPGEAEPEDENVPEGWEFSERRGEMGMELRDRFWREFLRGDVADDPGSDRLAAVEGEVSISPLSSSRSIAGDRAGEVVEGAAAGSGASRIEQD</sequence>
<dbReference type="GO" id="GO:0046872">
    <property type="term" value="F:metal ion binding"/>
    <property type="evidence" value="ECO:0007669"/>
    <property type="project" value="UniProtKB-UniRule"/>
</dbReference>
<comment type="cofactor">
    <cofactor evidence="4">
        <name>a divalent metal cation</name>
        <dbReference type="ChEBI" id="CHEBI:60240"/>
    </cofactor>
    <text evidence="4">Binds 1 divalent metal cation per subunit.</text>
</comment>
<dbReference type="EMBL" id="AOJG01000033">
    <property type="protein sequence ID" value="EMA58765.1"/>
    <property type="molecule type" value="Genomic_DNA"/>
</dbReference>
<comment type="function">
    <text evidence="4">Nucleotidase that shows phosphatase activity on nucleoside 5'-monophosphates.</text>
</comment>
<feature type="binding site" evidence="4">
    <location>
        <position position="101"/>
    </location>
    <ligand>
        <name>a divalent metal cation</name>
        <dbReference type="ChEBI" id="CHEBI:60240"/>
    </ligand>
</feature>
<proteinExistence type="inferred from homology"/>
<comment type="subcellular location">
    <subcellularLocation>
        <location evidence="4">Cytoplasm</location>
    </subcellularLocation>
</comment>
<comment type="similarity">
    <text evidence="1 4">Belongs to the SurE nucleotidase family.</text>
</comment>
<feature type="binding site" evidence="4">
    <location>
        <position position="70"/>
    </location>
    <ligand>
        <name>a divalent metal cation</name>
        <dbReference type="ChEBI" id="CHEBI:60240"/>
    </ligand>
</feature>
<dbReference type="GO" id="GO:0005737">
    <property type="term" value="C:cytoplasm"/>
    <property type="evidence" value="ECO:0007669"/>
    <property type="project" value="UniProtKB-SubCell"/>
</dbReference>